<organism evidence="5 6">
    <name type="scientific">Pseudobythopirellula maris</name>
    <dbReference type="NCBI Taxonomy" id="2527991"/>
    <lineage>
        <taxon>Bacteria</taxon>
        <taxon>Pseudomonadati</taxon>
        <taxon>Planctomycetota</taxon>
        <taxon>Planctomycetia</taxon>
        <taxon>Pirellulales</taxon>
        <taxon>Lacipirellulaceae</taxon>
        <taxon>Pseudobythopirellula</taxon>
    </lineage>
</organism>
<evidence type="ECO:0000256" key="2">
    <source>
        <dbReference type="ARBA" id="ARBA00034247"/>
    </source>
</evidence>
<keyword evidence="3" id="KW-0812">Transmembrane</keyword>
<gene>
    <name evidence="5" type="primary">pleD_2</name>
    <name evidence="5" type="ORF">Mal64_04510</name>
</gene>
<dbReference type="InterPro" id="IPR043128">
    <property type="entry name" value="Rev_trsase/Diguanyl_cyclase"/>
</dbReference>
<keyword evidence="3" id="KW-0472">Membrane</keyword>
<feature type="transmembrane region" description="Helical" evidence="3">
    <location>
        <begin position="49"/>
        <end position="82"/>
    </location>
</feature>
<dbReference type="InterPro" id="IPR050469">
    <property type="entry name" value="Diguanylate_Cyclase"/>
</dbReference>
<feature type="domain" description="GGDEF" evidence="4">
    <location>
        <begin position="159"/>
        <end position="289"/>
    </location>
</feature>
<dbReference type="FunFam" id="3.30.70.270:FF:000001">
    <property type="entry name" value="Diguanylate cyclase domain protein"/>
    <property type="match status" value="1"/>
</dbReference>
<evidence type="ECO:0000256" key="1">
    <source>
        <dbReference type="ARBA" id="ARBA00012528"/>
    </source>
</evidence>
<dbReference type="Pfam" id="PF00990">
    <property type="entry name" value="GGDEF"/>
    <property type="match status" value="1"/>
</dbReference>
<protein>
    <recommendedName>
        <fullName evidence="1">diguanylate cyclase</fullName>
        <ecNumber evidence="1">2.7.7.65</ecNumber>
    </recommendedName>
</protein>
<comment type="caution">
    <text evidence="5">The sequence shown here is derived from an EMBL/GenBank/DDBJ whole genome shotgun (WGS) entry which is preliminary data.</text>
</comment>
<dbReference type="CDD" id="cd01949">
    <property type="entry name" value="GGDEF"/>
    <property type="match status" value="1"/>
</dbReference>
<dbReference type="EC" id="2.7.7.65" evidence="1"/>
<dbReference type="PROSITE" id="PS50887">
    <property type="entry name" value="GGDEF"/>
    <property type="match status" value="1"/>
</dbReference>
<feature type="transmembrane region" description="Helical" evidence="3">
    <location>
        <begin position="102"/>
        <end position="120"/>
    </location>
</feature>
<keyword evidence="3" id="KW-1133">Transmembrane helix</keyword>
<dbReference type="AlphaFoldDB" id="A0A5C5ZSM6"/>
<dbReference type="PANTHER" id="PTHR45138">
    <property type="entry name" value="REGULATORY COMPONENTS OF SENSORY TRANSDUCTION SYSTEM"/>
    <property type="match status" value="1"/>
</dbReference>
<dbReference type="InterPro" id="IPR029787">
    <property type="entry name" value="Nucleotide_cyclase"/>
</dbReference>
<comment type="catalytic activity">
    <reaction evidence="2">
        <text>2 GTP = 3',3'-c-di-GMP + 2 diphosphate</text>
        <dbReference type="Rhea" id="RHEA:24898"/>
        <dbReference type="ChEBI" id="CHEBI:33019"/>
        <dbReference type="ChEBI" id="CHEBI:37565"/>
        <dbReference type="ChEBI" id="CHEBI:58805"/>
        <dbReference type="EC" id="2.7.7.65"/>
    </reaction>
</comment>
<dbReference type="PANTHER" id="PTHR45138:SF9">
    <property type="entry name" value="DIGUANYLATE CYCLASE DGCM-RELATED"/>
    <property type="match status" value="1"/>
</dbReference>
<dbReference type="NCBIfam" id="TIGR00254">
    <property type="entry name" value="GGDEF"/>
    <property type="match status" value="1"/>
</dbReference>
<sequence>MTDKTATMSFRESWPEWLLSRPKTVVAVSLLVASVVAMADYATGDPIPLLVCYLPSVMLIAWVTRISYGFMLAAVCCCGWLLDDLLMIDEQPFSEGEVWTASIHGVFFTVVLTMLMRLRIAQANERRLARTDGLTGLHNPKAFRELAELEIARSARTGRPVSVAFLDCDNFKMVNDTLGHLEGDRLLAAIAERMQQVVRKIDMPARMGGDEFAILLPETSEQEARVLIERLRTELNERMQQDGWPVTFSIGVAVYASAPESVDALIQGADVLMYEVKTGAKDAVAFRLVA</sequence>
<evidence type="ECO:0000313" key="6">
    <source>
        <dbReference type="Proteomes" id="UP000315440"/>
    </source>
</evidence>
<dbReference type="EMBL" id="SJPQ01000001">
    <property type="protein sequence ID" value="TWT90068.1"/>
    <property type="molecule type" value="Genomic_DNA"/>
</dbReference>
<accession>A0A5C5ZSM6</accession>
<reference evidence="5 6" key="1">
    <citation type="submission" date="2019-02" db="EMBL/GenBank/DDBJ databases">
        <title>Deep-cultivation of Planctomycetes and their phenomic and genomic characterization uncovers novel biology.</title>
        <authorList>
            <person name="Wiegand S."/>
            <person name="Jogler M."/>
            <person name="Boedeker C."/>
            <person name="Pinto D."/>
            <person name="Vollmers J."/>
            <person name="Rivas-Marin E."/>
            <person name="Kohn T."/>
            <person name="Peeters S.H."/>
            <person name="Heuer A."/>
            <person name="Rast P."/>
            <person name="Oberbeckmann S."/>
            <person name="Bunk B."/>
            <person name="Jeske O."/>
            <person name="Meyerdierks A."/>
            <person name="Storesund J.E."/>
            <person name="Kallscheuer N."/>
            <person name="Luecker S."/>
            <person name="Lage O.M."/>
            <person name="Pohl T."/>
            <person name="Merkel B.J."/>
            <person name="Hornburger P."/>
            <person name="Mueller R.-W."/>
            <person name="Bruemmer F."/>
            <person name="Labrenz M."/>
            <person name="Spormann A.M."/>
            <person name="Op Den Camp H."/>
            <person name="Overmann J."/>
            <person name="Amann R."/>
            <person name="Jetten M.S.M."/>
            <person name="Mascher T."/>
            <person name="Medema M.H."/>
            <person name="Devos D.P."/>
            <person name="Kaster A.-K."/>
            <person name="Ovreas L."/>
            <person name="Rohde M."/>
            <person name="Galperin M.Y."/>
            <person name="Jogler C."/>
        </authorList>
    </citation>
    <scope>NUCLEOTIDE SEQUENCE [LARGE SCALE GENOMIC DNA]</scope>
    <source>
        <strain evidence="5 6">Mal64</strain>
    </source>
</reference>
<dbReference type="RefSeq" id="WP_197525360.1">
    <property type="nucleotide sequence ID" value="NZ_SJPQ01000001.1"/>
</dbReference>
<dbReference type="Gene3D" id="3.30.70.270">
    <property type="match status" value="1"/>
</dbReference>
<proteinExistence type="predicted"/>
<dbReference type="SUPFAM" id="SSF55073">
    <property type="entry name" value="Nucleotide cyclase"/>
    <property type="match status" value="1"/>
</dbReference>
<keyword evidence="6" id="KW-1185">Reference proteome</keyword>
<evidence type="ECO:0000259" key="4">
    <source>
        <dbReference type="PROSITE" id="PS50887"/>
    </source>
</evidence>
<dbReference type="SMART" id="SM00267">
    <property type="entry name" value="GGDEF"/>
    <property type="match status" value="1"/>
</dbReference>
<dbReference type="InterPro" id="IPR000160">
    <property type="entry name" value="GGDEF_dom"/>
</dbReference>
<evidence type="ECO:0000313" key="5">
    <source>
        <dbReference type="EMBL" id="TWT90068.1"/>
    </source>
</evidence>
<dbReference type="Proteomes" id="UP000315440">
    <property type="component" value="Unassembled WGS sequence"/>
</dbReference>
<dbReference type="GO" id="GO:0052621">
    <property type="term" value="F:diguanylate cyclase activity"/>
    <property type="evidence" value="ECO:0007669"/>
    <property type="project" value="UniProtKB-EC"/>
</dbReference>
<evidence type="ECO:0000256" key="3">
    <source>
        <dbReference type="SAM" id="Phobius"/>
    </source>
</evidence>
<name>A0A5C5ZSM6_9BACT</name>